<accession>A0A9P5H5M3</accession>
<reference evidence="1" key="1">
    <citation type="submission" date="2020-03" db="EMBL/GenBank/DDBJ databases">
        <title>Draft Genome Sequence of Cylindrodendrum hubeiense.</title>
        <authorList>
            <person name="Buettner E."/>
            <person name="Kellner H."/>
        </authorList>
    </citation>
    <scope>NUCLEOTIDE SEQUENCE</scope>
    <source>
        <strain evidence="1">IHI 201604</strain>
    </source>
</reference>
<gene>
    <name evidence="1" type="ORF">G7Z17_g5963</name>
</gene>
<name>A0A9P5H5M3_9HYPO</name>
<evidence type="ECO:0000313" key="2">
    <source>
        <dbReference type="Proteomes" id="UP000722485"/>
    </source>
</evidence>
<dbReference type="EMBL" id="JAANBB010000107">
    <property type="protein sequence ID" value="KAF7550046.1"/>
    <property type="molecule type" value="Genomic_DNA"/>
</dbReference>
<dbReference type="AlphaFoldDB" id="A0A9P5H5M3"/>
<evidence type="ECO:0000313" key="1">
    <source>
        <dbReference type="EMBL" id="KAF7550046.1"/>
    </source>
</evidence>
<dbReference type="Proteomes" id="UP000722485">
    <property type="component" value="Unassembled WGS sequence"/>
</dbReference>
<protein>
    <submittedName>
        <fullName evidence="1">Uncharacterized protein</fullName>
    </submittedName>
</protein>
<comment type="caution">
    <text evidence="1">The sequence shown here is derived from an EMBL/GenBank/DDBJ whole genome shotgun (WGS) entry which is preliminary data.</text>
</comment>
<sequence length="174" mass="18846">MSSIPRQARPFSARSTPHPLEHSAAARECRVVAVFSAAACRRALADSRKCPKIGALPGAAVLVPVGVQAGWRADPGPRADPAAQRAGGFGVWGCRSHLWLGWRCPGPLQLTVVDANEAPIANLHAPRRRDRVRLSTYHLRLPAPAIWPPRSIKTDPATQSSANQILHDMFDKFS</sequence>
<organism evidence="1 2">
    <name type="scientific">Cylindrodendrum hubeiense</name>
    <dbReference type="NCBI Taxonomy" id="595255"/>
    <lineage>
        <taxon>Eukaryota</taxon>
        <taxon>Fungi</taxon>
        <taxon>Dikarya</taxon>
        <taxon>Ascomycota</taxon>
        <taxon>Pezizomycotina</taxon>
        <taxon>Sordariomycetes</taxon>
        <taxon>Hypocreomycetidae</taxon>
        <taxon>Hypocreales</taxon>
        <taxon>Nectriaceae</taxon>
        <taxon>Cylindrodendrum</taxon>
    </lineage>
</organism>
<keyword evidence="2" id="KW-1185">Reference proteome</keyword>
<proteinExistence type="predicted"/>